<sequence length="110" mass="11422">MIGAIVLTMHRTTKSSCSTNDTSYDDMVFIPVVSTEERVTPMNPPPAAPTMDVLSPLPSSFPAPIEIIHAISAMVSGASSIAGDLITIPVIAVEDGRGDGIWDGGLVVSL</sequence>
<evidence type="ECO:0000313" key="1">
    <source>
        <dbReference type="EMBL" id="KAJ8561490.1"/>
    </source>
</evidence>
<keyword evidence="2" id="KW-1185">Reference proteome</keyword>
<dbReference type="OrthoDB" id="564260at2759"/>
<accession>A0A9Q1MJD5</accession>
<dbReference type="AlphaFoldDB" id="A0A9Q1MJD5"/>
<dbReference type="EMBL" id="JAJAGQ010000006">
    <property type="protein sequence ID" value="KAJ8561490.1"/>
    <property type="molecule type" value="Genomic_DNA"/>
</dbReference>
<organism evidence="1 2">
    <name type="scientific">Anisodus acutangulus</name>
    <dbReference type="NCBI Taxonomy" id="402998"/>
    <lineage>
        <taxon>Eukaryota</taxon>
        <taxon>Viridiplantae</taxon>
        <taxon>Streptophyta</taxon>
        <taxon>Embryophyta</taxon>
        <taxon>Tracheophyta</taxon>
        <taxon>Spermatophyta</taxon>
        <taxon>Magnoliopsida</taxon>
        <taxon>eudicotyledons</taxon>
        <taxon>Gunneridae</taxon>
        <taxon>Pentapetalae</taxon>
        <taxon>asterids</taxon>
        <taxon>lamiids</taxon>
        <taxon>Solanales</taxon>
        <taxon>Solanaceae</taxon>
        <taxon>Solanoideae</taxon>
        <taxon>Hyoscyameae</taxon>
        <taxon>Anisodus</taxon>
    </lineage>
</organism>
<protein>
    <submittedName>
        <fullName evidence="1">Uncharacterized protein</fullName>
    </submittedName>
</protein>
<proteinExistence type="predicted"/>
<comment type="caution">
    <text evidence="1">The sequence shown here is derived from an EMBL/GenBank/DDBJ whole genome shotgun (WGS) entry which is preliminary data.</text>
</comment>
<gene>
    <name evidence="1" type="ORF">K7X08_037223</name>
</gene>
<evidence type="ECO:0000313" key="2">
    <source>
        <dbReference type="Proteomes" id="UP001152561"/>
    </source>
</evidence>
<reference evidence="2" key="1">
    <citation type="journal article" date="2023" name="Proc. Natl. Acad. Sci. U.S.A.">
        <title>Genomic and structural basis for evolution of tropane alkaloid biosynthesis.</title>
        <authorList>
            <person name="Wanga Y.-J."/>
            <person name="Taina T."/>
            <person name="Yua J.-Y."/>
            <person name="Lia J."/>
            <person name="Xua B."/>
            <person name="Chenc J."/>
            <person name="D'Auriad J.C."/>
            <person name="Huanga J.-P."/>
            <person name="Huanga S.-X."/>
        </authorList>
    </citation>
    <scope>NUCLEOTIDE SEQUENCE [LARGE SCALE GENOMIC DNA]</scope>
    <source>
        <strain evidence="2">cv. KIB-2019</strain>
    </source>
</reference>
<name>A0A9Q1MJD5_9SOLA</name>
<dbReference type="Proteomes" id="UP001152561">
    <property type="component" value="Unassembled WGS sequence"/>
</dbReference>